<dbReference type="EMBL" id="AVOT02139152">
    <property type="protein sequence ID" value="MBW0590588.1"/>
    <property type="molecule type" value="Genomic_DNA"/>
</dbReference>
<evidence type="ECO:0000313" key="1">
    <source>
        <dbReference type="EMBL" id="MBW0590588.1"/>
    </source>
</evidence>
<keyword evidence="2" id="KW-1185">Reference proteome</keyword>
<evidence type="ECO:0000313" key="2">
    <source>
        <dbReference type="Proteomes" id="UP000765509"/>
    </source>
</evidence>
<organism evidence="1 2">
    <name type="scientific">Austropuccinia psidii MF-1</name>
    <dbReference type="NCBI Taxonomy" id="1389203"/>
    <lineage>
        <taxon>Eukaryota</taxon>
        <taxon>Fungi</taxon>
        <taxon>Dikarya</taxon>
        <taxon>Basidiomycota</taxon>
        <taxon>Pucciniomycotina</taxon>
        <taxon>Pucciniomycetes</taxon>
        <taxon>Pucciniales</taxon>
        <taxon>Sphaerophragmiaceae</taxon>
        <taxon>Austropuccinia</taxon>
    </lineage>
</organism>
<sequence length="66" mass="7103">MPPPFSTLTTPYTSAPAACNPYTPVAPSTLLMPPHPLHLPSSRFRITSIVYGGSLAYTINTIKEIC</sequence>
<dbReference type="Proteomes" id="UP000765509">
    <property type="component" value="Unassembled WGS sequence"/>
</dbReference>
<protein>
    <submittedName>
        <fullName evidence="1">Uncharacterized protein</fullName>
    </submittedName>
</protein>
<dbReference type="AlphaFoldDB" id="A0A9Q3KZU5"/>
<gene>
    <name evidence="1" type="ORF">O181_130303</name>
</gene>
<reference evidence="1" key="1">
    <citation type="submission" date="2021-03" db="EMBL/GenBank/DDBJ databases">
        <title>Draft genome sequence of rust myrtle Austropuccinia psidii MF-1, a brazilian biotype.</title>
        <authorList>
            <person name="Quecine M.C."/>
            <person name="Pachon D.M.R."/>
            <person name="Bonatelli M.L."/>
            <person name="Correr F.H."/>
            <person name="Franceschini L.M."/>
            <person name="Leite T.F."/>
            <person name="Margarido G.R.A."/>
            <person name="Almeida C.A."/>
            <person name="Ferrarezi J.A."/>
            <person name="Labate C.A."/>
        </authorList>
    </citation>
    <scope>NUCLEOTIDE SEQUENCE</scope>
    <source>
        <strain evidence="1">MF-1</strain>
    </source>
</reference>
<comment type="caution">
    <text evidence="1">The sequence shown here is derived from an EMBL/GenBank/DDBJ whole genome shotgun (WGS) entry which is preliminary data.</text>
</comment>
<proteinExistence type="predicted"/>
<accession>A0A9Q3KZU5</accession>
<name>A0A9Q3KZU5_9BASI</name>